<keyword evidence="8" id="KW-0966">Cell projection</keyword>
<evidence type="ECO:0000313" key="8">
    <source>
        <dbReference type="EMBL" id="SNR37115.1"/>
    </source>
</evidence>
<feature type="transmembrane region" description="Helical" evidence="7">
    <location>
        <begin position="43"/>
        <end position="61"/>
    </location>
</feature>
<organism evidence="8 9">
    <name type="scientific">Puniceibacterium sediminis</name>
    <dbReference type="NCBI Taxonomy" id="1608407"/>
    <lineage>
        <taxon>Bacteria</taxon>
        <taxon>Pseudomonadati</taxon>
        <taxon>Pseudomonadota</taxon>
        <taxon>Alphaproteobacteria</taxon>
        <taxon>Rhodobacterales</taxon>
        <taxon>Paracoccaceae</taxon>
        <taxon>Puniceibacterium</taxon>
    </lineage>
</organism>
<evidence type="ECO:0000256" key="6">
    <source>
        <dbReference type="ARBA" id="ARBA00023136"/>
    </source>
</evidence>
<dbReference type="EMBL" id="FZNN01000003">
    <property type="protein sequence ID" value="SNR37115.1"/>
    <property type="molecule type" value="Genomic_DNA"/>
</dbReference>
<gene>
    <name evidence="8" type="ORF">SAMN06265370_10387</name>
</gene>
<dbReference type="PRINTS" id="PR00953">
    <property type="entry name" value="TYPE3IMRPROT"/>
</dbReference>
<feature type="transmembrane region" description="Helical" evidence="7">
    <location>
        <begin position="81"/>
        <end position="103"/>
    </location>
</feature>
<evidence type="ECO:0000256" key="4">
    <source>
        <dbReference type="ARBA" id="ARBA00022692"/>
    </source>
</evidence>
<feature type="transmembrane region" description="Helical" evidence="7">
    <location>
        <begin position="12"/>
        <end position="31"/>
    </location>
</feature>
<evidence type="ECO:0000256" key="1">
    <source>
        <dbReference type="ARBA" id="ARBA00004651"/>
    </source>
</evidence>
<evidence type="ECO:0000313" key="9">
    <source>
        <dbReference type="Proteomes" id="UP000198417"/>
    </source>
</evidence>
<comment type="subcellular location">
    <subcellularLocation>
        <location evidence="1">Cell membrane</location>
        <topology evidence="1">Multi-pass membrane protein</topology>
    </subcellularLocation>
</comment>
<dbReference type="PANTHER" id="PTHR30065">
    <property type="entry name" value="FLAGELLAR BIOSYNTHETIC PROTEIN FLIR"/>
    <property type="match status" value="1"/>
</dbReference>
<feature type="transmembrane region" description="Helical" evidence="7">
    <location>
        <begin position="210"/>
        <end position="236"/>
    </location>
</feature>
<feature type="transmembrane region" description="Helical" evidence="7">
    <location>
        <begin position="124"/>
        <end position="151"/>
    </location>
</feature>
<feature type="transmembrane region" description="Helical" evidence="7">
    <location>
        <begin position="178"/>
        <end position="198"/>
    </location>
</feature>
<reference evidence="8 9" key="1">
    <citation type="submission" date="2017-06" db="EMBL/GenBank/DDBJ databases">
        <authorList>
            <person name="Kim H.J."/>
            <person name="Triplett B.A."/>
        </authorList>
    </citation>
    <scope>NUCLEOTIDE SEQUENCE [LARGE SCALE GENOMIC DNA]</scope>
    <source>
        <strain evidence="8 9">DSM 29052</strain>
    </source>
</reference>
<protein>
    <submittedName>
        <fullName evidence="8">Flagellar biosynthetic protein FliR</fullName>
    </submittedName>
</protein>
<comment type="similarity">
    <text evidence="2">Belongs to the FliR/MopE/SpaR family.</text>
</comment>
<dbReference type="RefSeq" id="WP_089269407.1">
    <property type="nucleotide sequence ID" value="NZ_FZNN01000003.1"/>
</dbReference>
<dbReference type="InterPro" id="IPR002010">
    <property type="entry name" value="T3SS_IM_R"/>
</dbReference>
<sequence>MMQLIETSQQALWLVFVVFVRVGAAMSVMPVFGERSVPVRIRLILSLAMAVIVAPAVYATISPPVLGLGSLARILMTETIAGLALGIALRLFILALQTAGAIAAQSTSLSQLTGNNAMDPMPAIGQALTVSALALVMMTGLHVKAAALFIFSYEAMPLGTFPDAAVLGEWGQAQVNQAFRLGFTLAGPFVILSMLYNLTLGVINKAMPQLMVAFVGAPVITLGAISMLFTIAPVLLGVWNRALDAFLINPFGMP</sequence>
<dbReference type="GO" id="GO:0006605">
    <property type="term" value="P:protein targeting"/>
    <property type="evidence" value="ECO:0007669"/>
    <property type="project" value="InterPro"/>
</dbReference>
<evidence type="ECO:0000256" key="7">
    <source>
        <dbReference type="SAM" id="Phobius"/>
    </source>
</evidence>
<evidence type="ECO:0000256" key="3">
    <source>
        <dbReference type="ARBA" id="ARBA00022475"/>
    </source>
</evidence>
<dbReference type="Proteomes" id="UP000198417">
    <property type="component" value="Unassembled WGS sequence"/>
</dbReference>
<accession>A0A238VS37</accession>
<keyword evidence="9" id="KW-1185">Reference proteome</keyword>
<evidence type="ECO:0000256" key="5">
    <source>
        <dbReference type="ARBA" id="ARBA00022989"/>
    </source>
</evidence>
<dbReference type="Pfam" id="PF01311">
    <property type="entry name" value="Bac_export_1"/>
    <property type="match status" value="1"/>
</dbReference>
<dbReference type="PANTHER" id="PTHR30065:SF1">
    <property type="entry name" value="SURFACE PRESENTATION OF ANTIGENS PROTEIN SPAR"/>
    <property type="match status" value="1"/>
</dbReference>
<keyword evidence="4 7" id="KW-0812">Transmembrane</keyword>
<dbReference type="AlphaFoldDB" id="A0A238VS37"/>
<keyword evidence="6 7" id="KW-0472">Membrane</keyword>
<dbReference type="OrthoDB" id="9779817at2"/>
<keyword evidence="3" id="KW-1003">Cell membrane</keyword>
<name>A0A238VS37_9RHOB</name>
<evidence type="ECO:0000256" key="2">
    <source>
        <dbReference type="ARBA" id="ARBA00009772"/>
    </source>
</evidence>
<keyword evidence="5 7" id="KW-1133">Transmembrane helix</keyword>
<keyword evidence="8" id="KW-0282">Flagellum</keyword>
<proteinExistence type="inferred from homology"/>
<keyword evidence="8" id="KW-0969">Cilium</keyword>
<dbReference type="GO" id="GO:0005886">
    <property type="term" value="C:plasma membrane"/>
    <property type="evidence" value="ECO:0007669"/>
    <property type="project" value="UniProtKB-SubCell"/>
</dbReference>